<dbReference type="OrthoDB" id="3027208at2759"/>
<comment type="caution">
    <text evidence="3">The sequence shown here is derived from an EMBL/GenBank/DDBJ whole genome shotgun (WGS) entry which is preliminary data.</text>
</comment>
<name>A0A9P3G7U2_9APHY</name>
<gene>
    <name evidence="3" type="ORF">PsYK624_060130</name>
</gene>
<dbReference type="EMBL" id="BPQB01000014">
    <property type="protein sequence ID" value="GJE89901.1"/>
    <property type="molecule type" value="Genomic_DNA"/>
</dbReference>
<evidence type="ECO:0000256" key="1">
    <source>
        <dbReference type="SAM" id="MobiDB-lite"/>
    </source>
</evidence>
<evidence type="ECO:0000313" key="4">
    <source>
        <dbReference type="Proteomes" id="UP000703269"/>
    </source>
</evidence>
<dbReference type="PROSITE" id="PS50097">
    <property type="entry name" value="BTB"/>
    <property type="match status" value="1"/>
</dbReference>
<dbReference type="Gene3D" id="3.30.710.10">
    <property type="entry name" value="Potassium Channel Kv1.1, Chain A"/>
    <property type="match status" value="1"/>
</dbReference>
<feature type="region of interest" description="Disordered" evidence="1">
    <location>
        <begin position="1"/>
        <end position="39"/>
    </location>
</feature>
<feature type="domain" description="BTB" evidence="2">
    <location>
        <begin position="52"/>
        <end position="118"/>
    </location>
</feature>
<organism evidence="3 4">
    <name type="scientific">Phanerochaete sordida</name>
    <dbReference type="NCBI Taxonomy" id="48140"/>
    <lineage>
        <taxon>Eukaryota</taxon>
        <taxon>Fungi</taxon>
        <taxon>Dikarya</taxon>
        <taxon>Basidiomycota</taxon>
        <taxon>Agaricomycotina</taxon>
        <taxon>Agaricomycetes</taxon>
        <taxon>Polyporales</taxon>
        <taxon>Phanerochaetaceae</taxon>
        <taxon>Phanerochaete</taxon>
    </lineage>
</organism>
<protein>
    <recommendedName>
        <fullName evidence="2">BTB domain-containing protein</fullName>
    </recommendedName>
</protein>
<evidence type="ECO:0000313" key="3">
    <source>
        <dbReference type="EMBL" id="GJE89901.1"/>
    </source>
</evidence>
<accession>A0A9P3G7U2</accession>
<dbReference type="InterPro" id="IPR011333">
    <property type="entry name" value="SKP1/BTB/POZ_sf"/>
</dbReference>
<feature type="region of interest" description="Disordered" evidence="1">
    <location>
        <begin position="352"/>
        <end position="375"/>
    </location>
</feature>
<reference evidence="3 4" key="1">
    <citation type="submission" date="2021-08" db="EMBL/GenBank/DDBJ databases">
        <title>Draft Genome Sequence of Phanerochaete sordida strain YK-624.</title>
        <authorList>
            <person name="Mori T."/>
            <person name="Dohra H."/>
            <person name="Suzuki T."/>
            <person name="Kawagishi H."/>
            <person name="Hirai H."/>
        </authorList>
    </citation>
    <scope>NUCLEOTIDE SEQUENCE [LARGE SCALE GENOMIC DNA]</scope>
    <source>
        <strain evidence="3 4">YK-624</strain>
    </source>
</reference>
<dbReference type="SUPFAM" id="SSF54695">
    <property type="entry name" value="POZ domain"/>
    <property type="match status" value="1"/>
</dbReference>
<proteinExistence type="predicted"/>
<evidence type="ECO:0000259" key="2">
    <source>
        <dbReference type="PROSITE" id="PS50097"/>
    </source>
</evidence>
<dbReference type="Proteomes" id="UP000703269">
    <property type="component" value="Unassembled WGS sequence"/>
</dbReference>
<dbReference type="AlphaFoldDB" id="A0A9P3G7U2"/>
<keyword evidence="4" id="KW-1185">Reference proteome</keyword>
<sequence length="375" mass="41142">MTISTRSRARAATDDADDSAPNKRQKLEPQEEAPALPAVQSERDEALWFEDGSVVLAAGNKLFKVHAGVLRHHSTVFKELLSAPALAALQERLDGCPVLRTEDNGTSLAQLLRIIYDGGNSDWFNSKVRIDFRDLRAVAIIAAKYKVPEVLEEVRSRLRVFYPTDSLDSWRSVMFAEVDEQMTYGALTIRDQDSIAVVALCRLLEMPDILPIVLYECCSPISAVLLVRGVIYDDEVVRLTEEDTVLCLRARQSLIAETARMYRAFTVTPRAGCRSPQTCAAKLERLLARAVDQDVLSDPSPLNQWVLFATEECKSAGSEPCTLCAAALMDSLDNAAEDVWRKLGQIFGVAPWPPNSAGEQQEGGGGSGSNVARAS</sequence>
<dbReference type="InterPro" id="IPR000210">
    <property type="entry name" value="BTB/POZ_dom"/>
</dbReference>